<feature type="compositionally biased region" description="Acidic residues" evidence="1">
    <location>
        <begin position="87"/>
        <end position="98"/>
    </location>
</feature>
<name>A0AAN8XTH3_HALRR</name>
<reference evidence="2 3" key="1">
    <citation type="submission" date="2023-11" db="EMBL/GenBank/DDBJ databases">
        <title>Halocaridina rubra genome assembly.</title>
        <authorList>
            <person name="Smith C."/>
        </authorList>
    </citation>
    <scope>NUCLEOTIDE SEQUENCE [LARGE SCALE GENOMIC DNA]</scope>
    <source>
        <strain evidence="2">EP-1</strain>
        <tissue evidence="2">Whole</tissue>
    </source>
</reference>
<evidence type="ECO:0000256" key="1">
    <source>
        <dbReference type="SAM" id="MobiDB-lite"/>
    </source>
</evidence>
<protein>
    <submittedName>
        <fullName evidence="2">Uncharacterized protein</fullName>
    </submittedName>
</protein>
<accession>A0AAN8XTH3</accession>
<evidence type="ECO:0000313" key="2">
    <source>
        <dbReference type="EMBL" id="KAK7085514.1"/>
    </source>
</evidence>
<proteinExistence type="predicted"/>
<dbReference type="AlphaFoldDB" id="A0AAN8XTH3"/>
<dbReference type="EMBL" id="JAXCGZ010000870">
    <property type="protein sequence ID" value="KAK7085514.1"/>
    <property type="molecule type" value="Genomic_DNA"/>
</dbReference>
<comment type="caution">
    <text evidence="2">The sequence shown here is derived from an EMBL/GenBank/DDBJ whole genome shotgun (WGS) entry which is preliminary data.</text>
</comment>
<dbReference type="Proteomes" id="UP001381693">
    <property type="component" value="Unassembled WGS sequence"/>
</dbReference>
<keyword evidence="3" id="KW-1185">Reference proteome</keyword>
<feature type="compositionally biased region" description="Polar residues" evidence="1">
    <location>
        <begin position="8"/>
        <end position="22"/>
    </location>
</feature>
<feature type="region of interest" description="Disordered" evidence="1">
    <location>
        <begin position="40"/>
        <end position="161"/>
    </location>
</feature>
<feature type="region of interest" description="Disordered" evidence="1">
    <location>
        <begin position="1"/>
        <end position="22"/>
    </location>
</feature>
<organism evidence="2 3">
    <name type="scientific">Halocaridina rubra</name>
    <name type="common">Hawaiian red shrimp</name>
    <dbReference type="NCBI Taxonomy" id="373956"/>
    <lineage>
        <taxon>Eukaryota</taxon>
        <taxon>Metazoa</taxon>
        <taxon>Ecdysozoa</taxon>
        <taxon>Arthropoda</taxon>
        <taxon>Crustacea</taxon>
        <taxon>Multicrustacea</taxon>
        <taxon>Malacostraca</taxon>
        <taxon>Eumalacostraca</taxon>
        <taxon>Eucarida</taxon>
        <taxon>Decapoda</taxon>
        <taxon>Pleocyemata</taxon>
        <taxon>Caridea</taxon>
        <taxon>Atyoidea</taxon>
        <taxon>Atyidae</taxon>
        <taxon>Halocaridina</taxon>
    </lineage>
</organism>
<evidence type="ECO:0000313" key="3">
    <source>
        <dbReference type="Proteomes" id="UP001381693"/>
    </source>
</evidence>
<sequence length="287" mass="31656">MSGKSRTESQIALGSASSKSQLSIVDVDSLALSAEALLKELGSTTSVRPFSASDDRSRKPSNNTIVERAKTAHPIRTREPLAPNEVPCEDSQDEDFSESQEPQLNSEDDTSKLSVGQMSPEPDLSNEEMENEMARLVPPDEDTDNVSSSLDPPSEDTENETTLLLPSSEVNENAVSLLVPLLSERPVSAGLAENSRRSSLPDEILSTTGIRSRSMSEDDLHRPISTLGDLRPTDEIMRSLPVLYGGLSKNARRSTSKVGDHRHFHRNGFAHSLRNRLRHRRSWYLII</sequence>
<gene>
    <name evidence="2" type="ORF">SK128_018714</name>
</gene>